<keyword evidence="2" id="KW-0597">Phosphoprotein</keyword>
<dbReference type="EMBL" id="QUNO01000021">
    <property type="protein sequence ID" value="REH32553.1"/>
    <property type="molecule type" value="Genomic_DNA"/>
</dbReference>
<name>A0A3E0GWP8_9PSEU</name>
<dbReference type="Pfam" id="PF00550">
    <property type="entry name" value="PP-binding"/>
    <property type="match status" value="1"/>
</dbReference>
<dbReference type="AlphaFoldDB" id="A0A3E0GWP8"/>
<evidence type="ECO:0000259" key="3">
    <source>
        <dbReference type="PROSITE" id="PS50075"/>
    </source>
</evidence>
<dbReference type="Gene3D" id="1.10.1200.10">
    <property type="entry name" value="ACP-like"/>
    <property type="match status" value="1"/>
</dbReference>
<reference evidence="4 5" key="1">
    <citation type="submission" date="2018-08" db="EMBL/GenBank/DDBJ databases">
        <title>Genomic Encyclopedia of Archaeal and Bacterial Type Strains, Phase II (KMG-II): from individual species to whole genera.</title>
        <authorList>
            <person name="Goeker M."/>
        </authorList>
    </citation>
    <scope>NUCLEOTIDE SEQUENCE [LARGE SCALE GENOMIC DNA]</scope>
    <source>
        <strain evidence="4 5">DSM 45791</strain>
    </source>
</reference>
<dbReference type="InterPro" id="IPR009081">
    <property type="entry name" value="PP-bd_ACP"/>
</dbReference>
<gene>
    <name evidence="4" type="ORF">BCF44_121102</name>
</gene>
<dbReference type="InterPro" id="IPR036736">
    <property type="entry name" value="ACP-like_sf"/>
</dbReference>
<evidence type="ECO:0000256" key="1">
    <source>
        <dbReference type="ARBA" id="ARBA00022450"/>
    </source>
</evidence>
<organism evidence="4 5">
    <name type="scientific">Kutzneria buriramensis</name>
    <dbReference type="NCBI Taxonomy" id="1045776"/>
    <lineage>
        <taxon>Bacteria</taxon>
        <taxon>Bacillati</taxon>
        <taxon>Actinomycetota</taxon>
        <taxon>Actinomycetes</taxon>
        <taxon>Pseudonocardiales</taxon>
        <taxon>Pseudonocardiaceae</taxon>
        <taxon>Kutzneria</taxon>
    </lineage>
</organism>
<accession>A0A3E0GWP8</accession>
<feature type="domain" description="Carrier" evidence="3">
    <location>
        <begin position="3"/>
        <end position="81"/>
    </location>
</feature>
<dbReference type="RefSeq" id="WP_147328877.1">
    <property type="nucleotide sequence ID" value="NZ_CP144375.1"/>
</dbReference>
<dbReference type="PROSITE" id="PS50075">
    <property type="entry name" value="CARRIER"/>
    <property type="match status" value="1"/>
</dbReference>
<dbReference type="Proteomes" id="UP000256269">
    <property type="component" value="Unassembled WGS sequence"/>
</dbReference>
<keyword evidence="5" id="KW-1185">Reference proteome</keyword>
<comment type="caution">
    <text evidence="4">The sequence shown here is derived from an EMBL/GenBank/DDBJ whole genome shotgun (WGS) entry which is preliminary data.</text>
</comment>
<dbReference type="InterPro" id="IPR020806">
    <property type="entry name" value="PKS_PP-bd"/>
</dbReference>
<keyword evidence="1" id="KW-0596">Phosphopantetheine</keyword>
<dbReference type="OrthoDB" id="3537906at2"/>
<evidence type="ECO:0000313" key="5">
    <source>
        <dbReference type="Proteomes" id="UP000256269"/>
    </source>
</evidence>
<dbReference type="SUPFAM" id="SSF47336">
    <property type="entry name" value="ACP-like"/>
    <property type="match status" value="1"/>
</dbReference>
<evidence type="ECO:0000256" key="2">
    <source>
        <dbReference type="ARBA" id="ARBA00022553"/>
    </source>
</evidence>
<dbReference type="SMART" id="SM00823">
    <property type="entry name" value="PKS_PP"/>
    <property type="match status" value="1"/>
</dbReference>
<sequence length="86" mass="9279">MTDFPLAELKRVVESCVGTDNAAEIEESTLDVELVELGLDSLAVYEVVTRLQDELGITVSDEEIDGLRTPRQVLEFVGGRLATAAG</sequence>
<dbReference type="GO" id="GO:0031177">
    <property type="term" value="F:phosphopantetheine binding"/>
    <property type="evidence" value="ECO:0007669"/>
    <property type="project" value="InterPro"/>
</dbReference>
<proteinExistence type="predicted"/>
<protein>
    <submittedName>
        <fullName evidence="4">Acyl carrier protein/act minimal PKS acyl carrier protein</fullName>
    </submittedName>
</protein>
<evidence type="ECO:0000313" key="4">
    <source>
        <dbReference type="EMBL" id="REH32553.1"/>
    </source>
</evidence>